<feature type="region of interest" description="Disordered" evidence="1">
    <location>
        <begin position="1"/>
        <end position="21"/>
    </location>
</feature>
<protein>
    <submittedName>
        <fullName evidence="2">Uncharacterized protein</fullName>
    </submittedName>
</protein>
<sequence>MSIRSHGFETGQSQPPFGFTSMLANSSSQSEALKHHSERITAMSAHQTLQDLGNDDEFIISPKSDEEIPQHEHKESVMAVHSERSFLIIWLTSIEIVVTEEYTWKRVHKVKDLYSGNYVQLVNKIATGFQQEVRTVTAFYVCLQAHDLVPCENTCNFQQLAS</sequence>
<dbReference type="AlphaFoldDB" id="A0A0D8JU15"/>
<organism evidence="2 3">
    <name type="scientific">Coccidioides immitis (strain RS)</name>
    <name type="common">Valley fever fungus</name>
    <dbReference type="NCBI Taxonomy" id="246410"/>
    <lineage>
        <taxon>Eukaryota</taxon>
        <taxon>Fungi</taxon>
        <taxon>Dikarya</taxon>
        <taxon>Ascomycota</taxon>
        <taxon>Pezizomycotina</taxon>
        <taxon>Eurotiomycetes</taxon>
        <taxon>Eurotiomycetidae</taxon>
        <taxon>Onygenales</taxon>
        <taxon>Onygenaceae</taxon>
        <taxon>Coccidioides</taxon>
    </lineage>
</organism>
<dbReference type="EMBL" id="GG704912">
    <property type="protein sequence ID" value="KJF60461.1"/>
    <property type="molecule type" value="Genomic_DNA"/>
</dbReference>
<gene>
    <name evidence="2" type="ORF">CIMG_12982</name>
</gene>
<dbReference type="VEuPathDB" id="FungiDB:CIMG_12982"/>
<dbReference type="KEGG" id="cim:CIMG_12982"/>
<accession>A0A0D8JU15</accession>
<reference evidence="3" key="1">
    <citation type="journal article" date="2009" name="Genome Res.">
        <title>Comparative genomic analyses of the human fungal pathogens Coccidioides and their relatives.</title>
        <authorList>
            <person name="Sharpton T.J."/>
            <person name="Stajich J.E."/>
            <person name="Rounsley S.D."/>
            <person name="Gardner M.J."/>
            <person name="Wortman J.R."/>
            <person name="Jordar V.S."/>
            <person name="Maiti R."/>
            <person name="Kodira C.D."/>
            <person name="Neafsey D.E."/>
            <person name="Zeng Q."/>
            <person name="Hung C.-Y."/>
            <person name="McMahan C."/>
            <person name="Muszewska A."/>
            <person name="Grynberg M."/>
            <person name="Mandel M.A."/>
            <person name="Kellner E.M."/>
            <person name="Barker B.M."/>
            <person name="Galgiani J.N."/>
            <person name="Orbach M.J."/>
            <person name="Kirkland T.N."/>
            <person name="Cole G.T."/>
            <person name="Henn M.R."/>
            <person name="Birren B.W."/>
            <person name="Taylor J.W."/>
        </authorList>
    </citation>
    <scope>NUCLEOTIDE SEQUENCE [LARGE SCALE GENOMIC DNA]</scope>
    <source>
        <strain evidence="3">RS</strain>
    </source>
</reference>
<reference evidence="3" key="2">
    <citation type="journal article" date="2010" name="Genome Res.">
        <title>Population genomic sequencing of Coccidioides fungi reveals recent hybridization and transposon control.</title>
        <authorList>
            <person name="Neafsey D.E."/>
            <person name="Barker B.M."/>
            <person name="Sharpton T.J."/>
            <person name="Stajich J.E."/>
            <person name="Park D.J."/>
            <person name="Whiston E."/>
            <person name="Hung C.-Y."/>
            <person name="McMahan C."/>
            <person name="White J."/>
            <person name="Sykes S."/>
            <person name="Heiman D."/>
            <person name="Young S."/>
            <person name="Zeng Q."/>
            <person name="Abouelleil A."/>
            <person name="Aftuck L."/>
            <person name="Bessette D."/>
            <person name="Brown A."/>
            <person name="FitzGerald M."/>
            <person name="Lui A."/>
            <person name="Macdonald J.P."/>
            <person name="Priest M."/>
            <person name="Orbach M.J."/>
            <person name="Galgiani J.N."/>
            <person name="Kirkland T.N."/>
            <person name="Cole G.T."/>
            <person name="Birren B.W."/>
            <person name="Henn M.R."/>
            <person name="Taylor J.W."/>
            <person name="Rounsley S.D."/>
        </authorList>
    </citation>
    <scope>GENOME REANNOTATION</scope>
    <source>
        <strain evidence="3">RS</strain>
    </source>
</reference>
<dbReference type="RefSeq" id="XP_004445274.1">
    <property type="nucleotide sequence ID" value="XM_004445217.1"/>
</dbReference>
<evidence type="ECO:0000256" key="1">
    <source>
        <dbReference type="SAM" id="MobiDB-lite"/>
    </source>
</evidence>
<evidence type="ECO:0000313" key="3">
    <source>
        <dbReference type="Proteomes" id="UP000001261"/>
    </source>
</evidence>
<keyword evidence="3" id="KW-1185">Reference proteome</keyword>
<dbReference type="Proteomes" id="UP000001261">
    <property type="component" value="Unassembled WGS sequence"/>
</dbReference>
<dbReference type="GeneID" id="24164609"/>
<dbReference type="InParanoid" id="A0A0D8JU15"/>
<name>A0A0D8JU15_COCIM</name>
<evidence type="ECO:0000313" key="2">
    <source>
        <dbReference type="EMBL" id="KJF60461.1"/>
    </source>
</evidence>
<proteinExistence type="predicted"/>